<organism evidence="1 2">
    <name type="scientific">Romboutsia sedimentorum</name>
    <dbReference type="NCBI Taxonomy" id="1368474"/>
    <lineage>
        <taxon>Bacteria</taxon>
        <taxon>Bacillati</taxon>
        <taxon>Bacillota</taxon>
        <taxon>Clostridia</taxon>
        <taxon>Peptostreptococcales</taxon>
        <taxon>Peptostreptococcaceae</taxon>
        <taxon>Romboutsia</taxon>
    </lineage>
</organism>
<proteinExistence type="predicted"/>
<gene>
    <name evidence="1" type="ORF">QOZ84_10675</name>
</gene>
<keyword evidence="2" id="KW-1185">Reference proteome</keyword>
<accession>A0ABT7EAR3</accession>
<dbReference type="EMBL" id="JASKYM010000005">
    <property type="protein sequence ID" value="MDK2564016.1"/>
    <property type="molecule type" value="Genomic_DNA"/>
</dbReference>
<dbReference type="RefSeq" id="WP_284132954.1">
    <property type="nucleotide sequence ID" value="NZ_JASKYM010000005.1"/>
</dbReference>
<name>A0ABT7EAR3_9FIRM</name>
<evidence type="ECO:0000313" key="2">
    <source>
        <dbReference type="Proteomes" id="UP001301012"/>
    </source>
</evidence>
<evidence type="ECO:0000313" key="1">
    <source>
        <dbReference type="EMBL" id="MDK2564016.1"/>
    </source>
</evidence>
<comment type="caution">
    <text evidence="1">The sequence shown here is derived from an EMBL/GenBank/DDBJ whole genome shotgun (WGS) entry which is preliminary data.</text>
</comment>
<sequence length="122" mass="13994">MKNKKNLTDSILKNIGDGLKKNVATTNKFIKNEDVKSNSFIMVPTNHPNIDEILKLLNNFKEDNVSEEIKEEAKKSVITLSDILNSNQEKLIIPKHSIITPMAKDYIKQKKIKVIFTENKEQ</sequence>
<protein>
    <submittedName>
        <fullName evidence="1">Uncharacterized protein</fullName>
    </submittedName>
</protein>
<dbReference type="Proteomes" id="UP001301012">
    <property type="component" value="Unassembled WGS sequence"/>
</dbReference>
<reference evidence="1 2" key="1">
    <citation type="submission" date="2023-05" db="EMBL/GenBank/DDBJ databases">
        <title>Rombocin, a short stable natural nisin variant, displays selective antimicrobial activity against Listeria monocytogenes and employs dual mode of action to kill target bacterial strains.</title>
        <authorList>
            <person name="Wambui J."/>
            <person name="Stephan R."/>
            <person name="Kuipers O.P."/>
        </authorList>
    </citation>
    <scope>NUCLEOTIDE SEQUENCE [LARGE SCALE GENOMIC DNA]</scope>
    <source>
        <strain evidence="1 2">RC002</strain>
    </source>
</reference>